<evidence type="ECO:0000256" key="6">
    <source>
        <dbReference type="ARBA" id="ARBA00039097"/>
    </source>
</evidence>
<evidence type="ECO:0000256" key="5">
    <source>
        <dbReference type="ARBA" id="ARBA00023136"/>
    </source>
</evidence>
<accession>A0A7Y0SDF4</accession>
<dbReference type="PANTHER" id="PTHR48085">
    <property type="entry name" value="CADMIUM/ZINC-TRANSPORTING ATPASE HMA2-RELATED"/>
    <property type="match status" value="1"/>
</dbReference>
<feature type="non-terminal residue" evidence="8">
    <location>
        <position position="96"/>
    </location>
</feature>
<evidence type="ECO:0000256" key="7">
    <source>
        <dbReference type="ARBA" id="ARBA00047308"/>
    </source>
</evidence>
<evidence type="ECO:0000256" key="1">
    <source>
        <dbReference type="ARBA" id="ARBA00004370"/>
    </source>
</evidence>
<evidence type="ECO:0000313" key="8">
    <source>
        <dbReference type="EMBL" id="NMU81287.1"/>
    </source>
</evidence>
<evidence type="ECO:0000256" key="2">
    <source>
        <dbReference type="ARBA" id="ARBA00006024"/>
    </source>
</evidence>
<proteinExistence type="inferred from homology"/>
<evidence type="ECO:0000313" key="9">
    <source>
        <dbReference type="Proteomes" id="UP000518904"/>
    </source>
</evidence>
<dbReference type="GO" id="GO:0015086">
    <property type="term" value="F:cadmium ion transmembrane transporter activity"/>
    <property type="evidence" value="ECO:0007669"/>
    <property type="project" value="TreeGrafter"/>
</dbReference>
<dbReference type="GO" id="GO:0016020">
    <property type="term" value="C:membrane"/>
    <property type="evidence" value="ECO:0007669"/>
    <property type="project" value="UniProtKB-SubCell"/>
</dbReference>
<keyword evidence="5" id="KW-0472">Membrane</keyword>
<evidence type="ECO:0000256" key="3">
    <source>
        <dbReference type="ARBA" id="ARBA00022692"/>
    </source>
</evidence>
<feature type="non-terminal residue" evidence="8">
    <location>
        <position position="1"/>
    </location>
</feature>
<evidence type="ECO:0000256" key="4">
    <source>
        <dbReference type="ARBA" id="ARBA00022989"/>
    </source>
</evidence>
<sequence length="96" mass="10197">EVIGVIAWQDTLRSDAQQAIAMLKELGVTSVMLTGDNPRSAEAMANRIGLDYKASLLPADKVHYVEKLSQQHTVAMVGDGINDAPAMKASSIGIAM</sequence>
<dbReference type="AlphaFoldDB" id="A0A7Y0SDF4"/>
<dbReference type="GO" id="GO:0016887">
    <property type="term" value="F:ATP hydrolysis activity"/>
    <property type="evidence" value="ECO:0007669"/>
    <property type="project" value="InterPro"/>
</dbReference>
<reference evidence="8 9" key="1">
    <citation type="submission" date="2020-04" db="EMBL/GenBank/DDBJ databases">
        <title>Whole-genome sequencing of Vibrio spp. from China reveals different genetic environments of blaCTX-M-14 among diverse lineages.</title>
        <authorList>
            <person name="Zheng Z."/>
            <person name="Ye L."/>
            <person name="Chen S."/>
        </authorList>
    </citation>
    <scope>NUCLEOTIDE SEQUENCE [LARGE SCALE GENOMIC DNA]</scope>
    <source>
        <strain evidence="8 9">Vb0551</strain>
    </source>
</reference>
<dbReference type="NCBIfam" id="TIGR01494">
    <property type="entry name" value="ATPase_P-type"/>
    <property type="match status" value="1"/>
</dbReference>
<dbReference type="InterPro" id="IPR051014">
    <property type="entry name" value="Cation_Transport_ATPase_IB"/>
</dbReference>
<dbReference type="Gene3D" id="3.40.1110.10">
    <property type="entry name" value="Calcium-transporting ATPase, cytoplasmic domain N"/>
    <property type="match status" value="1"/>
</dbReference>
<dbReference type="PRINTS" id="PR00119">
    <property type="entry name" value="CATATPASE"/>
</dbReference>
<dbReference type="GO" id="GO:0005524">
    <property type="term" value="F:ATP binding"/>
    <property type="evidence" value="ECO:0007669"/>
    <property type="project" value="InterPro"/>
</dbReference>
<comment type="catalytic activity">
    <reaction evidence="7">
        <text>Zn(2+)(in) + ATP + H2O = Zn(2+)(out) + ADP + phosphate + H(+)</text>
        <dbReference type="Rhea" id="RHEA:20621"/>
        <dbReference type="ChEBI" id="CHEBI:15377"/>
        <dbReference type="ChEBI" id="CHEBI:15378"/>
        <dbReference type="ChEBI" id="CHEBI:29105"/>
        <dbReference type="ChEBI" id="CHEBI:30616"/>
        <dbReference type="ChEBI" id="CHEBI:43474"/>
        <dbReference type="ChEBI" id="CHEBI:456216"/>
        <dbReference type="EC" id="7.2.2.12"/>
    </reaction>
</comment>
<dbReference type="GO" id="GO:0016463">
    <property type="term" value="F:P-type zinc transporter activity"/>
    <property type="evidence" value="ECO:0007669"/>
    <property type="project" value="UniProtKB-EC"/>
</dbReference>
<comment type="similarity">
    <text evidence="2">Belongs to the cation transport ATPase (P-type) (TC 3.A.3) family. Type IB subfamily.</text>
</comment>
<dbReference type="InterPro" id="IPR023299">
    <property type="entry name" value="ATPase_P-typ_cyto_dom_N"/>
</dbReference>
<dbReference type="Proteomes" id="UP000518904">
    <property type="component" value="Unassembled WGS sequence"/>
</dbReference>
<dbReference type="InterPro" id="IPR036412">
    <property type="entry name" value="HAD-like_sf"/>
</dbReference>
<dbReference type="InterPro" id="IPR001757">
    <property type="entry name" value="P_typ_ATPase"/>
</dbReference>
<gene>
    <name evidence="8" type="ORF">HKB16_00160</name>
</gene>
<comment type="subcellular location">
    <subcellularLocation>
        <location evidence="1">Membrane</location>
    </subcellularLocation>
</comment>
<dbReference type="Gene3D" id="3.40.50.1000">
    <property type="entry name" value="HAD superfamily/HAD-like"/>
    <property type="match status" value="1"/>
</dbReference>
<dbReference type="EMBL" id="JABCLB010000038">
    <property type="protein sequence ID" value="NMU81287.1"/>
    <property type="molecule type" value="Genomic_DNA"/>
</dbReference>
<protein>
    <recommendedName>
        <fullName evidence="6">P-type Zn(2+) transporter</fullName>
        <ecNumber evidence="6">7.2.2.12</ecNumber>
    </recommendedName>
</protein>
<dbReference type="Pfam" id="PF00702">
    <property type="entry name" value="Hydrolase"/>
    <property type="match status" value="1"/>
</dbReference>
<dbReference type="PANTHER" id="PTHR48085:SF5">
    <property type="entry name" value="CADMIUM_ZINC-TRANSPORTING ATPASE HMA4-RELATED"/>
    <property type="match status" value="1"/>
</dbReference>
<dbReference type="SUPFAM" id="SSF56784">
    <property type="entry name" value="HAD-like"/>
    <property type="match status" value="1"/>
</dbReference>
<comment type="caution">
    <text evidence="8">The sequence shown here is derived from an EMBL/GenBank/DDBJ whole genome shotgun (WGS) entry which is preliminary data.</text>
</comment>
<dbReference type="PRINTS" id="PR00120">
    <property type="entry name" value="HATPASE"/>
</dbReference>
<dbReference type="InterPro" id="IPR023214">
    <property type="entry name" value="HAD_sf"/>
</dbReference>
<name>A0A7Y0SDF4_VIBPH</name>
<keyword evidence="4" id="KW-1133">Transmembrane helix</keyword>
<keyword evidence="3" id="KW-0812">Transmembrane</keyword>
<organism evidence="8 9">
    <name type="scientific">Vibrio parahaemolyticus</name>
    <dbReference type="NCBI Taxonomy" id="670"/>
    <lineage>
        <taxon>Bacteria</taxon>
        <taxon>Pseudomonadati</taxon>
        <taxon>Pseudomonadota</taxon>
        <taxon>Gammaproteobacteria</taxon>
        <taxon>Vibrionales</taxon>
        <taxon>Vibrionaceae</taxon>
        <taxon>Vibrio</taxon>
    </lineage>
</organism>
<dbReference type="EC" id="7.2.2.12" evidence="6"/>